<evidence type="ECO:0000313" key="1">
    <source>
        <dbReference type="EMBL" id="MPM06674.1"/>
    </source>
</evidence>
<comment type="caution">
    <text evidence="1">The sequence shown here is derived from an EMBL/GenBank/DDBJ whole genome shotgun (WGS) entry which is preliminary data.</text>
</comment>
<dbReference type="AlphaFoldDB" id="A0A644WXB4"/>
<name>A0A644WXB4_9ZZZZ</name>
<protein>
    <submittedName>
        <fullName evidence="1">Uncharacterized protein</fullName>
    </submittedName>
</protein>
<dbReference type="EMBL" id="VSSQ01001251">
    <property type="protein sequence ID" value="MPM06674.1"/>
    <property type="molecule type" value="Genomic_DNA"/>
</dbReference>
<gene>
    <name evidence="1" type="ORF">SDC9_52976</name>
</gene>
<reference evidence="1" key="1">
    <citation type="submission" date="2019-08" db="EMBL/GenBank/DDBJ databases">
        <authorList>
            <person name="Kucharzyk K."/>
            <person name="Murdoch R.W."/>
            <person name="Higgins S."/>
            <person name="Loffler F."/>
        </authorList>
    </citation>
    <scope>NUCLEOTIDE SEQUENCE</scope>
</reference>
<proteinExistence type="predicted"/>
<accession>A0A644WXB4</accession>
<sequence>MLCPVGHRHGKEGPGVNFLDVPLHLGRPLFQRGFSVVELEGGEVFPGKGVFERVLEDAAAPHHDGVGDFFEEFQDPFAHLGGEFCLEEGVLDDLRLFLLQLLQVWNLAEHVIEGIGGDEKRRGKDHPLQRLLRAVPEFGHGKEQGPSLPADAALPDDEMGKIGIVKRIPLEIPLRHRVVGSGKLGP</sequence>
<organism evidence="1">
    <name type="scientific">bioreactor metagenome</name>
    <dbReference type="NCBI Taxonomy" id="1076179"/>
    <lineage>
        <taxon>unclassified sequences</taxon>
        <taxon>metagenomes</taxon>
        <taxon>ecological metagenomes</taxon>
    </lineage>
</organism>